<dbReference type="NCBIfam" id="NF033546">
    <property type="entry name" value="transpos_IS21"/>
    <property type="match status" value="1"/>
</dbReference>
<dbReference type="RefSeq" id="WP_005498180.1">
    <property type="nucleotide sequence ID" value="NZ_ABIC01000010.1"/>
</dbReference>
<comment type="similarity">
    <text evidence="1">Belongs to the IS21/IS1162 putative ATP-binding protein family.</text>
</comment>
<evidence type="ECO:0000313" key="5">
    <source>
        <dbReference type="Proteomes" id="UP000005839"/>
    </source>
</evidence>
<name>A9D4P5_9GAMM</name>
<comment type="caution">
    <text evidence="4">The sequence shown here is derived from an EMBL/GenBank/DDBJ whole genome shotgun (WGS) entry which is preliminary data.</text>
</comment>
<dbReference type="GO" id="GO:0015074">
    <property type="term" value="P:DNA integration"/>
    <property type="evidence" value="ECO:0007669"/>
    <property type="project" value="InterPro"/>
</dbReference>
<dbReference type="SMART" id="SM00382">
    <property type="entry name" value="AAA"/>
    <property type="match status" value="1"/>
</dbReference>
<evidence type="ECO:0000313" key="4">
    <source>
        <dbReference type="EMBL" id="EDQ01305.1"/>
    </source>
</evidence>
<dbReference type="InterPro" id="IPR003593">
    <property type="entry name" value="AAA+_ATPase"/>
</dbReference>
<dbReference type="InterPro" id="IPR036397">
    <property type="entry name" value="RNaseH_sf"/>
</dbReference>
<reference evidence="4 5" key="1">
    <citation type="submission" date="2007-10" db="EMBL/GenBank/DDBJ databases">
        <authorList>
            <person name="Yayanos A."/>
            <person name="Ferriera S."/>
            <person name="Johnson J."/>
            <person name="Kravitz S."/>
            <person name="Halpern A."/>
            <person name="Remington K."/>
            <person name="Beeson K."/>
            <person name="Tran B."/>
            <person name="Rogers Y.-H."/>
            <person name="Friedman R."/>
            <person name="Venter J.C."/>
        </authorList>
    </citation>
    <scope>NUCLEOTIDE SEQUENCE [LARGE SCALE GENOMIC DNA]</scope>
    <source>
        <strain evidence="4 5">KT99</strain>
    </source>
</reference>
<evidence type="ECO:0000256" key="2">
    <source>
        <dbReference type="SAM" id="MobiDB-lite"/>
    </source>
</evidence>
<dbReference type="Gene3D" id="3.30.420.10">
    <property type="entry name" value="Ribonuclease H-like superfamily/Ribonuclease H"/>
    <property type="match status" value="1"/>
</dbReference>
<proteinExistence type="inferred from homology"/>
<dbReference type="InterPro" id="IPR012337">
    <property type="entry name" value="RNaseH-like_sf"/>
</dbReference>
<dbReference type="InterPro" id="IPR001584">
    <property type="entry name" value="Integrase_cat-core"/>
</dbReference>
<dbReference type="PROSITE" id="PS50994">
    <property type="entry name" value="INTEGRASE"/>
    <property type="match status" value="1"/>
</dbReference>
<dbReference type="Pfam" id="PF01695">
    <property type="entry name" value="IstB_IS21"/>
    <property type="match status" value="1"/>
</dbReference>
<organism evidence="4 5">
    <name type="scientific">Shewanella benthica KT99</name>
    <dbReference type="NCBI Taxonomy" id="314608"/>
    <lineage>
        <taxon>Bacteria</taxon>
        <taxon>Pseudomonadati</taxon>
        <taxon>Pseudomonadota</taxon>
        <taxon>Gammaproteobacteria</taxon>
        <taxon>Alteromonadales</taxon>
        <taxon>Shewanellaceae</taxon>
        <taxon>Shewanella</taxon>
    </lineage>
</organism>
<dbReference type="EMBL" id="ABIC01000010">
    <property type="protein sequence ID" value="EDQ01305.1"/>
    <property type="molecule type" value="Genomic_DNA"/>
</dbReference>
<dbReference type="STRING" id="314608.KT99_01671"/>
<dbReference type="GO" id="GO:0005524">
    <property type="term" value="F:ATP binding"/>
    <property type="evidence" value="ECO:0007669"/>
    <property type="project" value="InterPro"/>
</dbReference>
<dbReference type="InterPro" id="IPR002611">
    <property type="entry name" value="IstB_ATP-bd"/>
</dbReference>
<gene>
    <name evidence="4" type="ORF">KT99_01671</name>
</gene>
<evidence type="ECO:0000259" key="3">
    <source>
        <dbReference type="PROSITE" id="PS50994"/>
    </source>
</evidence>
<dbReference type="SUPFAM" id="SSF52540">
    <property type="entry name" value="P-loop containing nucleoside triphosphate hydrolases"/>
    <property type="match status" value="1"/>
</dbReference>
<dbReference type="SUPFAM" id="SSF53098">
    <property type="entry name" value="Ribonuclease H-like"/>
    <property type="match status" value="1"/>
</dbReference>
<protein>
    <submittedName>
        <fullName evidence="4">Transposase</fullName>
    </submittedName>
</protein>
<dbReference type="InterPro" id="IPR027417">
    <property type="entry name" value="P-loop_NTPase"/>
</dbReference>
<feature type="domain" description="Integrase catalytic" evidence="3">
    <location>
        <begin position="113"/>
        <end position="301"/>
    </location>
</feature>
<dbReference type="CDD" id="cd00009">
    <property type="entry name" value="AAA"/>
    <property type="match status" value="1"/>
</dbReference>
<feature type="region of interest" description="Disordered" evidence="2">
    <location>
        <begin position="1"/>
        <end position="36"/>
    </location>
</feature>
<evidence type="ECO:0000256" key="1">
    <source>
        <dbReference type="ARBA" id="ARBA00008059"/>
    </source>
</evidence>
<dbReference type="PANTHER" id="PTHR35004">
    <property type="entry name" value="TRANSPOSASE RV3428C-RELATED"/>
    <property type="match status" value="1"/>
</dbReference>
<dbReference type="Proteomes" id="UP000005839">
    <property type="component" value="Unassembled WGS sequence"/>
</dbReference>
<keyword evidence="5" id="KW-1185">Reference proteome</keyword>
<dbReference type="NCBIfam" id="NF038214">
    <property type="entry name" value="IS21_help_AAA"/>
    <property type="match status" value="1"/>
</dbReference>
<accession>A9D4P5</accession>
<dbReference type="GO" id="GO:0003676">
    <property type="term" value="F:nucleic acid binding"/>
    <property type="evidence" value="ECO:0007669"/>
    <property type="project" value="InterPro"/>
</dbReference>
<sequence>MSYRNKPKQTQSSAAAKAGFYSRSARRIDAGQHNTSKLPRQYATRKDPLNGLFEQHVVPLLEKEPSLQPITLFEKLEEIAPGQLERSQLRTLQRRIKTWRVIHGPEQDVIFRQKHTPGAMGISDYTWANELNITLAGNTFKHKLYHYRLVFSGWTYVEVVLGGESFESLSSGLQNAFWQSGGVPLTHRTDSLSAAFKNHTEAEVLTERYTKLCTHYGVKATRNNKGVAHENGAIEGPNGHLKRKIEQQLLLRDSRDFTDLKQYRDFINVIVAKINRQCHTGYLEECAYLSSLPARRIHDFSEQYVKVTSSSIASQVMIPLLLKELRLPAIAKAWPDIALKAVREPWEPELFLAQSCEIEATHRQEVRLKRLLKESQLPIGKQLSQYGFSEVVGISAVQVKRKASELSWLRQGHNILLFGASGLGKTHIAAALGYALIEQSVRVKFTTGTAMVQHLQKAREGLGLEDALKKPDKYELLILDDIGYVKKSDSESQVLFELIAHRYERNSLVITTNQVFSEWDSIFGDNMMTVAVIDRLVHHAEIYQLEGESYRRKEAMKINGKSGQLN</sequence>
<dbReference type="AlphaFoldDB" id="A9D4P5"/>
<dbReference type="Gene3D" id="3.40.50.300">
    <property type="entry name" value="P-loop containing nucleotide triphosphate hydrolases"/>
    <property type="match status" value="1"/>
</dbReference>
<dbReference type="InterPro" id="IPR047661">
    <property type="entry name" value="IstB"/>
</dbReference>
<dbReference type="PANTHER" id="PTHR35004:SF7">
    <property type="entry name" value="INTEGRASE PROTEIN"/>
    <property type="match status" value="1"/>
</dbReference>